<dbReference type="STRING" id="1081102.A0A168A4V8"/>
<dbReference type="AlphaFoldDB" id="A0A168A4V8"/>
<dbReference type="SMART" id="SM00015">
    <property type="entry name" value="IQ"/>
    <property type="match status" value="1"/>
</dbReference>
<name>A0A168A4V8_9HYPO</name>
<accession>A0A168A4V8</accession>
<dbReference type="OrthoDB" id="8068875at2759"/>
<evidence type="ECO:0000313" key="1">
    <source>
        <dbReference type="EMBL" id="OAA68251.1"/>
    </source>
</evidence>
<dbReference type="Proteomes" id="UP000076874">
    <property type="component" value="Unassembled WGS sequence"/>
</dbReference>
<protein>
    <submittedName>
        <fullName evidence="1">IQ motif, EF-hand binding site</fullName>
    </submittedName>
</protein>
<gene>
    <name evidence="1" type="ORF">SPI_00446</name>
</gene>
<dbReference type="Pfam" id="PF00612">
    <property type="entry name" value="IQ"/>
    <property type="match status" value="1"/>
</dbReference>
<proteinExistence type="predicted"/>
<dbReference type="CDD" id="cd23767">
    <property type="entry name" value="IQCD"/>
    <property type="match status" value="1"/>
</dbReference>
<dbReference type="InterPro" id="IPR000048">
    <property type="entry name" value="IQ_motif_EF-hand-BS"/>
</dbReference>
<organism evidence="1 2">
    <name type="scientific">Niveomyces insectorum RCEF 264</name>
    <dbReference type="NCBI Taxonomy" id="1081102"/>
    <lineage>
        <taxon>Eukaryota</taxon>
        <taxon>Fungi</taxon>
        <taxon>Dikarya</taxon>
        <taxon>Ascomycota</taxon>
        <taxon>Pezizomycotina</taxon>
        <taxon>Sordariomycetes</taxon>
        <taxon>Hypocreomycetidae</taxon>
        <taxon>Hypocreales</taxon>
        <taxon>Cordycipitaceae</taxon>
        <taxon>Niveomyces</taxon>
    </lineage>
</organism>
<sequence>MFPTFTGTSRRPRNVNLSGQKHINPFAAHALSPSSGIGASRTVAEAQAGRRQRQQEREELKAARVIQRTWRGHRARRSVKDVRRGLLADLYGTASSAGSPEQRIRDAFPLLLSAYDVRRDDSRRLLCCFAEDLVQTDYGPLVSGQLPPTRLWHLVQILVSALDQ</sequence>
<evidence type="ECO:0000313" key="2">
    <source>
        <dbReference type="Proteomes" id="UP000076874"/>
    </source>
</evidence>
<keyword evidence="2" id="KW-1185">Reference proteome</keyword>
<comment type="caution">
    <text evidence="1">The sequence shown here is derived from an EMBL/GenBank/DDBJ whole genome shotgun (WGS) entry which is preliminary data.</text>
</comment>
<dbReference type="PROSITE" id="PS50096">
    <property type="entry name" value="IQ"/>
    <property type="match status" value="1"/>
</dbReference>
<dbReference type="EMBL" id="AZHD01000001">
    <property type="protein sequence ID" value="OAA68251.1"/>
    <property type="molecule type" value="Genomic_DNA"/>
</dbReference>
<reference evidence="1 2" key="1">
    <citation type="journal article" date="2016" name="Genome Biol. Evol.">
        <title>Divergent and convergent evolution of fungal pathogenicity.</title>
        <authorList>
            <person name="Shang Y."/>
            <person name="Xiao G."/>
            <person name="Zheng P."/>
            <person name="Cen K."/>
            <person name="Zhan S."/>
            <person name="Wang C."/>
        </authorList>
    </citation>
    <scope>NUCLEOTIDE SEQUENCE [LARGE SCALE GENOMIC DNA]</scope>
    <source>
        <strain evidence="1 2">RCEF 264</strain>
    </source>
</reference>